<comment type="similarity">
    <text evidence="2">Belongs to the granulin family.</text>
</comment>
<dbReference type="AlphaFoldDB" id="A0AAV5UE59"/>
<reference evidence="7" key="1">
    <citation type="submission" date="2023-10" db="EMBL/GenBank/DDBJ databases">
        <title>Genome assembly of Pristionchus species.</title>
        <authorList>
            <person name="Yoshida K."/>
            <person name="Sommer R.J."/>
        </authorList>
    </citation>
    <scope>NUCLEOTIDE SEQUENCE</scope>
    <source>
        <strain evidence="7">RS0144</strain>
    </source>
</reference>
<feature type="chain" id="PRO_5043618940" description="Granulins domain-containing protein" evidence="5">
    <location>
        <begin position="20"/>
        <end position="117"/>
    </location>
</feature>
<keyword evidence="5" id="KW-0732">Signal</keyword>
<evidence type="ECO:0000313" key="7">
    <source>
        <dbReference type="EMBL" id="GMT05239.1"/>
    </source>
</evidence>
<keyword evidence="4" id="KW-1015">Disulfide bond</keyword>
<evidence type="ECO:0000256" key="3">
    <source>
        <dbReference type="ARBA" id="ARBA00022525"/>
    </source>
</evidence>
<comment type="caution">
    <text evidence="7">The sequence shown here is derived from an EMBL/GenBank/DDBJ whole genome shotgun (WGS) entry which is preliminary data.</text>
</comment>
<evidence type="ECO:0000256" key="1">
    <source>
        <dbReference type="ARBA" id="ARBA00004613"/>
    </source>
</evidence>
<organism evidence="7 8">
    <name type="scientific">Pristionchus entomophagus</name>
    <dbReference type="NCBI Taxonomy" id="358040"/>
    <lineage>
        <taxon>Eukaryota</taxon>
        <taxon>Metazoa</taxon>
        <taxon>Ecdysozoa</taxon>
        <taxon>Nematoda</taxon>
        <taxon>Chromadorea</taxon>
        <taxon>Rhabditida</taxon>
        <taxon>Rhabditina</taxon>
        <taxon>Diplogasteromorpha</taxon>
        <taxon>Diplogasteroidea</taxon>
        <taxon>Neodiplogasteridae</taxon>
        <taxon>Pristionchus</taxon>
    </lineage>
</organism>
<evidence type="ECO:0000313" key="8">
    <source>
        <dbReference type="Proteomes" id="UP001432027"/>
    </source>
</evidence>
<dbReference type="Pfam" id="PF00396">
    <property type="entry name" value="Granulin"/>
    <property type="match status" value="1"/>
</dbReference>
<dbReference type="Gene3D" id="2.10.25.160">
    <property type="entry name" value="Granulin"/>
    <property type="match status" value="1"/>
</dbReference>
<dbReference type="SUPFAM" id="SSF57277">
    <property type="entry name" value="Granulin repeat"/>
    <property type="match status" value="1"/>
</dbReference>
<feature type="non-terminal residue" evidence="7">
    <location>
        <position position="1"/>
    </location>
</feature>
<dbReference type="SMART" id="SM00277">
    <property type="entry name" value="GRAN"/>
    <property type="match status" value="1"/>
</dbReference>
<proteinExistence type="inferred from homology"/>
<keyword evidence="8" id="KW-1185">Reference proteome</keyword>
<dbReference type="InterPro" id="IPR037277">
    <property type="entry name" value="Granulin_sf"/>
</dbReference>
<dbReference type="EMBL" id="BTSX01000006">
    <property type="protein sequence ID" value="GMT05239.1"/>
    <property type="molecule type" value="Genomic_DNA"/>
</dbReference>
<dbReference type="InterPro" id="IPR000118">
    <property type="entry name" value="Granulin"/>
</dbReference>
<evidence type="ECO:0000256" key="4">
    <source>
        <dbReference type="ARBA" id="ARBA00023157"/>
    </source>
</evidence>
<name>A0AAV5UE59_9BILA</name>
<dbReference type="GO" id="GO:0005576">
    <property type="term" value="C:extracellular region"/>
    <property type="evidence" value="ECO:0007669"/>
    <property type="project" value="UniProtKB-SubCell"/>
</dbReference>
<evidence type="ECO:0000259" key="6">
    <source>
        <dbReference type="SMART" id="SM00277"/>
    </source>
</evidence>
<sequence>PPPLHSPMFFSLAIGLLAASSVIDSSSSSLCPDPCYVCAGSHTCCTNVFGSWKCCPLESAVCCSDHKRCCPHGTVCNISEHSCESSLGVRGPPFLPNAILSFGASEMIPAVKITERP</sequence>
<dbReference type="Proteomes" id="UP001432027">
    <property type="component" value="Unassembled WGS sequence"/>
</dbReference>
<feature type="signal peptide" evidence="5">
    <location>
        <begin position="1"/>
        <end position="19"/>
    </location>
</feature>
<evidence type="ECO:0000256" key="2">
    <source>
        <dbReference type="ARBA" id="ARBA00010093"/>
    </source>
</evidence>
<evidence type="ECO:0000256" key="5">
    <source>
        <dbReference type="SAM" id="SignalP"/>
    </source>
</evidence>
<protein>
    <recommendedName>
        <fullName evidence="6">Granulins domain-containing protein</fullName>
    </recommendedName>
</protein>
<feature type="domain" description="Granulins" evidence="6">
    <location>
        <begin position="31"/>
        <end position="83"/>
    </location>
</feature>
<accession>A0AAV5UE59</accession>
<keyword evidence="3" id="KW-0964">Secreted</keyword>
<dbReference type="PANTHER" id="PTHR12274">
    <property type="entry name" value="GRANULIN"/>
    <property type="match status" value="1"/>
</dbReference>
<dbReference type="InterPro" id="IPR039036">
    <property type="entry name" value="Granulin_fam"/>
</dbReference>
<gene>
    <name evidence="7" type="ORF">PENTCL1PPCAC_27413</name>
</gene>
<comment type="subcellular location">
    <subcellularLocation>
        <location evidence="1">Secreted</location>
    </subcellularLocation>
</comment>
<dbReference type="PANTHER" id="PTHR12274:SF3">
    <property type="entry name" value="PROGRANULIN"/>
    <property type="match status" value="1"/>
</dbReference>